<dbReference type="OrthoDB" id="427456at2759"/>
<feature type="transmembrane region" description="Helical" evidence="11">
    <location>
        <begin position="182"/>
        <end position="203"/>
    </location>
</feature>
<evidence type="ECO:0000313" key="13">
    <source>
        <dbReference type="EMBL" id="KAG7363707.1"/>
    </source>
</evidence>
<dbReference type="GO" id="GO:0030171">
    <property type="term" value="F:voltage-gated proton channel activity"/>
    <property type="evidence" value="ECO:0007669"/>
    <property type="project" value="InterPro"/>
</dbReference>
<comment type="subcellular location">
    <subcellularLocation>
        <location evidence="1">Cell membrane</location>
        <topology evidence="1">Multi-pass membrane protein</topology>
    </subcellularLocation>
</comment>
<evidence type="ECO:0000256" key="7">
    <source>
        <dbReference type="ARBA" id="ARBA00023065"/>
    </source>
</evidence>
<dbReference type="Proteomes" id="UP000693970">
    <property type="component" value="Unassembled WGS sequence"/>
</dbReference>
<evidence type="ECO:0000256" key="1">
    <source>
        <dbReference type="ARBA" id="ARBA00004651"/>
    </source>
</evidence>
<feature type="region of interest" description="Disordered" evidence="10">
    <location>
        <begin position="128"/>
        <end position="152"/>
    </location>
</feature>
<evidence type="ECO:0000259" key="12">
    <source>
        <dbReference type="Pfam" id="PF00520"/>
    </source>
</evidence>
<keyword evidence="8 11" id="KW-0472">Membrane</keyword>
<evidence type="ECO:0000256" key="5">
    <source>
        <dbReference type="ARBA" id="ARBA00022882"/>
    </source>
</evidence>
<feature type="transmembrane region" description="Helical" evidence="11">
    <location>
        <begin position="81"/>
        <end position="103"/>
    </location>
</feature>
<keyword evidence="2" id="KW-0813">Transport</keyword>
<dbReference type="GO" id="GO:0034702">
    <property type="term" value="C:monoatomic ion channel complex"/>
    <property type="evidence" value="ECO:0007669"/>
    <property type="project" value="UniProtKB-KW"/>
</dbReference>
<dbReference type="GO" id="GO:0005886">
    <property type="term" value="C:plasma membrane"/>
    <property type="evidence" value="ECO:0007669"/>
    <property type="project" value="UniProtKB-SubCell"/>
</dbReference>
<keyword evidence="7" id="KW-0406">Ion transport</keyword>
<dbReference type="InterPro" id="IPR005821">
    <property type="entry name" value="Ion_trans_dom"/>
</dbReference>
<keyword evidence="14" id="KW-1185">Reference proteome</keyword>
<accession>A0A9K3LKF1</accession>
<evidence type="ECO:0000256" key="3">
    <source>
        <dbReference type="ARBA" id="ARBA00022475"/>
    </source>
</evidence>
<keyword evidence="6 11" id="KW-1133">Transmembrane helix</keyword>
<comment type="caution">
    <text evidence="13">The sequence shown here is derived from an EMBL/GenBank/DDBJ whole genome shotgun (WGS) entry which is preliminary data.</text>
</comment>
<dbReference type="Pfam" id="PF00520">
    <property type="entry name" value="Ion_trans"/>
    <property type="match status" value="1"/>
</dbReference>
<keyword evidence="4 11" id="KW-0812">Transmembrane</keyword>
<feature type="region of interest" description="Disordered" evidence="10">
    <location>
        <begin position="1"/>
        <end position="29"/>
    </location>
</feature>
<evidence type="ECO:0000256" key="4">
    <source>
        <dbReference type="ARBA" id="ARBA00022692"/>
    </source>
</evidence>
<feature type="compositionally biased region" description="Low complexity" evidence="10">
    <location>
        <begin position="135"/>
        <end position="147"/>
    </location>
</feature>
<sequence>MTKAGRQMSIQMVGENKTEDDDDNERKNNPTNKSNCCFQRCFHCTLPSKEGARDHAQQQHGKHSWRVRALHFIHRPTVQRILMLLLLLDVLILFAELFLLALYPQCDLVERDCIACCPNELNNNDVTEDERWLATESSPRTTSSPESQNQSDSCDVGYIDSLGEPSCDDHKWEGVHQAGDTFFGMTVAILSLFLVENIVELLALTPAVFFRHVWYLSDFVIVFTSLALELVFHWTSQQQTQETLGGSLVFFRLWRFLRITHGLVEVTSEWTHQQYNDLIEYAREMEDRLLQQRQRRRQRHSQTASLPPTNKRVIRLCHPPTEKLEKT</sequence>
<dbReference type="EMBL" id="JAGRRH010000010">
    <property type="protein sequence ID" value="KAG7363707.1"/>
    <property type="molecule type" value="Genomic_DNA"/>
</dbReference>
<keyword evidence="3" id="KW-1003">Cell membrane</keyword>
<reference evidence="13" key="2">
    <citation type="submission" date="2021-04" db="EMBL/GenBank/DDBJ databases">
        <authorList>
            <person name="Podell S."/>
        </authorList>
    </citation>
    <scope>NUCLEOTIDE SEQUENCE</scope>
    <source>
        <strain evidence="13">Hildebrandi</strain>
    </source>
</reference>
<keyword evidence="9" id="KW-0407">Ion channel</keyword>
<evidence type="ECO:0000256" key="6">
    <source>
        <dbReference type="ARBA" id="ARBA00022989"/>
    </source>
</evidence>
<reference evidence="13" key="1">
    <citation type="journal article" date="2021" name="Sci. Rep.">
        <title>Diploid genomic architecture of Nitzschia inconspicua, an elite biomass production diatom.</title>
        <authorList>
            <person name="Oliver A."/>
            <person name="Podell S."/>
            <person name="Pinowska A."/>
            <person name="Traller J.C."/>
            <person name="Smith S.R."/>
            <person name="McClure R."/>
            <person name="Beliaev A."/>
            <person name="Bohutskyi P."/>
            <person name="Hill E.A."/>
            <person name="Rabines A."/>
            <person name="Zheng H."/>
            <person name="Allen L.Z."/>
            <person name="Kuo A."/>
            <person name="Grigoriev I.V."/>
            <person name="Allen A.E."/>
            <person name="Hazlebeck D."/>
            <person name="Allen E.E."/>
        </authorList>
    </citation>
    <scope>NUCLEOTIDE SEQUENCE</scope>
    <source>
        <strain evidence="13">Hildebrandi</strain>
    </source>
</reference>
<feature type="region of interest" description="Disordered" evidence="10">
    <location>
        <begin position="293"/>
        <end position="312"/>
    </location>
</feature>
<feature type="transmembrane region" description="Helical" evidence="11">
    <location>
        <begin position="215"/>
        <end position="234"/>
    </location>
</feature>
<organism evidence="13 14">
    <name type="scientific">Nitzschia inconspicua</name>
    <dbReference type="NCBI Taxonomy" id="303405"/>
    <lineage>
        <taxon>Eukaryota</taxon>
        <taxon>Sar</taxon>
        <taxon>Stramenopiles</taxon>
        <taxon>Ochrophyta</taxon>
        <taxon>Bacillariophyta</taxon>
        <taxon>Bacillariophyceae</taxon>
        <taxon>Bacillariophycidae</taxon>
        <taxon>Bacillariales</taxon>
        <taxon>Bacillariaceae</taxon>
        <taxon>Nitzschia</taxon>
    </lineage>
</organism>
<protein>
    <submittedName>
        <fullName evidence="13">Ion transport protein</fullName>
    </submittedName>
</protein>
<gene>
    <name evidence="13" type="ORF">IV203_027068</name>
</gene>
<dbReference type="PANTHER" id="PTHR46480">
    <property type="entry name" value="F20B24.22"/>
    <property type="match status" value="1"/>
</dbReference>
<proteinExistence type="predicted"/>
<evidence type="ECO:0000256" key="10">
    <source>
        <dbReference type="SAM" id="MobiDB-lite"/>
    </source>
</evidence>
<evidence type="ECO:0000256" key="2">
    <source>
        <dbReference type="ARBA" id="ARBA00022448"/>
    </source>
</evidence>
<name>A0A9K3LKF1_9STRA</name>
<feature type="domain" description="Ion transport" evidence="12">
    <location>
        <begin position="180"/>
        <end position="261"/>
    </location>
</feature>
<evidence type="ECO:0000256" key="8">
    <source>
        <dbReference type="ARBA" id="ARBA00023136"/>
    </source>
</evidence>
<keyword evidence="5" id="KW-0851">Voltage-gated channel</keyword>
<evidence type="ECO:0000256" key="11">
    <source>
        <dbReference type="SAM" id="Phobius"/>
    </source>
</evidence>
<evidence type="ECO:0000313" key="14">
    <source>
        <dbReference type="Proteomes" id="UP000693970"/>
    </source>
</evidence>
<evidence type="ECO:0000256" key="9">
    <source>
        <dbReference type="ARBA" id="ARBA00023303"/>
    </source>
</evidence>
<dbReference type="AlphaFoldDB" id="A0A9K3LKF1"/>
<dbReference type="PANTHER" id="PTHR46480:SF1">
    <property type="entry name" value="VOLTAGE-GATED HYDROGEN CHANNEL 1"/>
    <property type="match status" value="1"/>
</dbReference>
<dbReference type="InterPro" id="IPR031846">
    <property type="entry name" value="Hvcn1"/>
</dbReference>